<keyword evidence="5" id="KW-1185">Reference proteome</keyword>
<dbReference type="Proteomes" id="UP000242146">
    <property type="component" value="Unassembled WGS sequence"/>
</dbReference>
<dbReference type="InterPro" id="IPR015915">
    <property type="entry name" value="Kelch-typ_b-propeller"/>
</dbReference>
<dbReference type="PANTHER" id="PTHR46093:SF18">
    <property type="entry name" value="FIBRONECTIN TYPE-III DOMAIN-CONTAINING PROTEIN"/>
    <property type="match status" value="1"/>
</dbReference>
<dbReference type="AlphaFoldDB" id="A0A1X2GCB9"/>
<sequence length="448" mass="51503">VEGQSPSKRYGHTATKWNNSFIIFGGCNEFQDYCNDVHIFNLDTMTWTQPLITGSVSARYLHTAVVYNDQLFVYGGFAKSSDCTYVLEEMNILDLKTMTWSRQHEVQPRYNHSATLIGGKMYIYGGKDEHGNTVSDLFLVNLQSSTQVYACHLVLSGAQNMQMALMKSQHFCDAVCGKLLVFGRFILWMLDLDTLEWQRQACDAYFDVGGWNYFTIIKETHPTPHIDHEDFGLDYSPVVTHHLLFLGNTDPYRPQGYDHFRDALVINGESLGLYDIAPSQYLCEFAQMLDNPELSDFLILPADGPSIQAHQVILMTRWPHFRNVYKSGMIEALERRIHIPESHQVVLAFLKYLYSDQLDENEPWQVVCDLLVIANMYLQHRLKKLCCQRLYQRHLSVESCMLIFEKAILADEIGLKLLTLDFMFRHYGSVLKSNVLSQVSPGIQQAFL</sequence>
<dbReference type="Pfam" id="PF00651">
    <property type="entry name" value="BTB"/>
    <property type="match status" value="1"/>
</dbReference>
<dbReference type="PANTHER" id="PTHR46093">
    <property type="entry name" value="ACYL-COA-BINDING DOMAIN-CONTAINING PROTEIN 5"/>
    <property type="match status" value="1"/>
</dbReference>
<feature type="non-terminal residue" evidence="4">
    <location>
        <position position="1"/>
    </location>
</feature>
<dbReference type="InterPro" id="IPR000210">
    <property type="entry name" value="BTB/POZ_dom"/>
</dbReference>
<evidence type="ECO:0000256" key="2">
    <source>
        <dbReference type="ARBA" id="ARBA00022737"/>
    </source>
</evidence>
<gene>
    <name evidence="4" type="ORF">DM01DRAFT_1270174</name>
</gene>
<keyword evidence="1" id="KW-0880">Kelch repeat</keyword>
<evidence type="ECO:0000259" key="3">
    <source>
        <dbReference type="PROSITE" id="PS50097"/>
    </source>
</evidence>
<dbReference type="SMART" id="SM00225">
    <property type="entry name" value="BTB"/>
    <property type="match status" value="1"/>
</dbReference>
<comment type="caution">
    <text evidence="4">The sequence shown here is derived from an EMBL/GenBank/DDBJ whole genome shotgun (WGS) entry which is preliminary data.</text>
</comment>
<dbReference type="STRING" id="101127.A0A1X2GCB9"/>
<feature type="non-terminal residue" evidence="4">
    <location>
        <position position="448"/>
    </location>
</feature>
<reference evidence="4 5" key="1">
    <citation type="submission" date="2016-07" db="EMBL/GenBank/DDBJ databases">
        <title>Pervasive Adenine N6-methylation of Active Genes in Fungi.</title>
        <authorList>
            <consortium name="DOE Joint Genome Institute"/>
            <person name="Mondo S.J."/>
            <person name="Dannebaum R.O."/>
            <person name="Kuo R.C."/>
            <person name="Labutti K."/>
            <person name="Haridas S."/>
            <person name="Kuo A."/>
            <person name="Salamov A."/>
            <person name="Ahrendt S.R."/>
            <person name="Lipzen A."/>
            <person name="Sullivan W."/>
            <person name="Andreopoulos W.B."/>
            <person name="Clum A."/>
            <person name="Lindquist E."/>
            <person name="Daum C."/>
            <person name="Ramamoorthy G.K."/>
            <person name="Gryganskyi A."/>
            <person name="Culley D."/>
            <person name="Magnuson J.K."/>
            <person name="James T.Y."/>
            <person name="O'Malley M.A."/>
            <person name="Stajich J.E."/>
            <person name="Spatafora J.W."/>
            <person name="Visel A."/>
            <person name="Grigoriev I.V."/>
        </authorList>
    </citation>
    <scope>NUCLEOTIDE SEQUENCE [LARGE SCALE GENOMIC DNA]</scope>
    <source>
        <strain evidence="4 5">NRRL 3301</strain>
    </source>
</reference>
<feature type="domain" description="BTB" evidence="3">
    <location>
        <begin position="295"/>
        <end position="362"/>
    </location>
</feature>
<dbReference type="SUPFAM" id="SSF54695">
    <property type="entry name" value="POZ domain"/>
    <property type="match status" value="1"/>
</dbReference>
<evidence type="ECO:0000313" key="4">
    <source>
        <dbReference type="EMBL" id="ORX50537.1"/>
    </source>
</evidence>
<keyword evidence="2" id="KW-0677">Repeat</keyword>
<dbReference type="Gene3D" id="2.120.10.80">
    <property type="entry name" value="Kelch-type beta propeller"/>
    <property type="match status" value="1"/>
</dbReference>
<dbReference type="Gene3D" id="3.30.710.10">
    <property type="entry name" value="Potassium Channel Kv1.1, Chain A"/>
    <property type="match status" value="1"/>
</dbReference>
<evidence type="ECO:0000313" key="5">
    <source>
        <dbReference type="Proteomes" id="UP000242146"/>
    </source>
</evidence>
<dbReference type="EMBL" id="MCGT01000023">
    <property type="protein sequence ID" value="ORX50537.1"/>
    <property type="molecule type" value="Genomic_DNA"/>
</dbReference>
<dbReference type="InterPro" id="IPR011333">
    <property type="entry name" value="SKP1/BTB/POZ_sf"/>
</dbReference>
<dbReference type="Pfam" id="PF24681">
    <property type="entry name" value="Kelch_KLHDC2_KLHL20_DRC7"/>
    <property type="match status" value="1"/>
</dbReference>
<protein>
    <submittedName>
        <fullName evidence="4">Galactose oxidase</fullName>
    </submittedName>
</protein>
<proteinExistence type="predicted"/>
<dbReference type="Pfam" id="PF01344">
    <property type="entry name" value="Kelch_1"/>
    <property type="match status" value="1"/>
</dbReference>
<evidence type="ECO:0000256" key="1">
    <source>
        <dbReference type="ARBA" id="ARBA00022441"/>
    </source>
</evidence>
<dbReference type="PROSITE" id="PS50097">
    <property type="entry name" value="BTB"/>
    <property type="match status" value="1"/>
</dbReference>
<organism evidence="4 5">
    <name type="scientific">Hesseltinella vesiculosa</name>
    <dbReference type="NCBI Taxonomy" id="101127"/>
    <lineage>
        <taxon>Eukaryota</taxon>
        <taxon>Fungi</taxon>
        <taxon>Fungi incertae sedis</taxon>
        <taxon>Mucoromycota</taxon>
        <taxon>Mucoromycotina</taxon>
        <taxon>Mucoromycetes</taxon>
        <taxon>Mucorales</taxon>
        <taxon>Cunninghamellaceae</taxon>
        <taxon>Hesseltinella</taxon>
    </lineage>
</organism>
<accession>A0A1X2GCB9</accession>
<name>A0A1X2GCB9_9FUNG</name>
<dbReference type="SUPFAM" id="SSF117281">
    <property type="entry name" value="Kelch motif"/>
    <property type="match status" value="1"/>
</dbReference>
<dbReference type="OrthoDB" id="432528at2759"/>
<dbReference type="InterPro" id="IPR006652">
    <property type="entry name" value="Kelch_1"/>
</dbReference>